<dbReference type="PANTHER" id="PTHR43791:SF36">
    <property type="entry name" value="TRANSPORTER, PUTATIVE (AFU_ORTHOLOGUE AFUA_6G08340)-RELATED"/>
    <property type="match status" value="1"/>
</dbReference>
<dbReference type="Proteomes" id="UP000006876">
    <property type="component" value="Chromosome"/>
</dbReference>
<organism evidence="8 9">
    <name type="scientific">Achromobacter xylosoxidans (strain A8)</name>
    <dbReference type="NCBI Taxonomy" id="762376"/>
    <lineage>
        <taxon>Bacteria</taxon>
        <taxon>Pseudomonadati</taxon>
        <taxon>Pseudomonadota</taxon>
        <taxon>Betaproteobacteria</taxon>
        <taxon>Burkholderiales</taxon>
        <taxon>Alcaligenaceae</taxon>
        <taxon>Achromobacter</taxon>
    </lineage>
</organism>
<keyword evidence="2" id="KW-0813">Transport</keyword>
<protein>
    <submittedName>
        <fullName evidence="8">Major facilitator transporter 3</fullName>
    </submittedName>
</protein>
<dbReference type="HOGENOM" id="CLU_001265_0_0_4"/>
<feature type="transmembrane region" description="Helical" evidence="6">
    <location>
        <begin position="125"/>
        <end position="148"/>
    </location>
</feature>
<dbReference type="RefSeq" id="WP_013393797.1">
    <property type="nucleotide sequence ID" value="NC_014640.1"/>
</dbReference>
<evidence type="ECO:0000256" key="3">
    <source>
        <dbReference type="ARBA" id="ARBA00022692"/>
    </source>
</evidence>
<proteinExistence type="predicted"/>
<dbReference type="CDD" id="cd17319">
    <property type="entry name" value="MFS_ExuT_GudP_like"/>
    <property type="match status" value="1"/>
</dbReference>
<evidence type="ECO:0000313" key="8">
    <source>
        <dbReference type="EMBL" id="ADP16482.1"/>
    </source>
</evidence>
<feature type="transmembrane region" description="Helical" evidence="6">
    <location>
        <begin position="258"/>
        <end position="280"/>
    </location>
</feature>
<dbReference type="InterPro" id="IPR011701">
    <property type="entry name" value="MFS"/>
</dbReference>
<dbReference type="FunFam" id="1.20.1250.20:FF:000018">
    <property type="entry name" value="MFS transporter permease"/>
    <property type="match status" value="1"/>
</dbReference>
<dbReference type="InterPro" id="IPR020846">
    <property type="entry name" value="MFS_dom"/>
</dbReference>
<dbReference type="KEGG" id="axy:AXYL_03162"/>
<feature type="transmembrane region" description="Helical" evidence="6">
    <location>
        <begin position="100"/>
        <end position="119"/>
    </location>
</feature>
<dbReference type="PANTHER" id="PTHR43791">
    <property type="entry name" value="PERMEASE-RELATED"/>
    <property type="match status" value="1"/>
</dbReference>
<dbReference type="eggNOG" id="COG2271">
    <property type="taxonomic scope" value="Bacteria"/>
</dbReference>
<dbReference type="InterPro" id="IPR036259">
    <property type="entry name" value="MFS_trans_sf"/>
</dbReference>
<keyword evidence="3 6" id="KW-0812">Transmembrane</keyword>
<dbReference type="OrthoDB" id="5441967at2"/>
<feature type="transmembrane region" description="Helical" evidence="6">
    <location>
        <begin position="351"/>
        <end position="372"/>
    </location>
</feature>
<evidence type="ECO:0000256" key="2">
    <source>
        <dbReference type="ARBA" id="ARBA00022448"/>
    </source>
</evidence>
<feature type="transmembrane region" description="Helical" evidence="6">
    <location>
        <begin position="30"/>
        <end position="48"/>
    </location>
</feature>
<evidence type="ECO:0000256" key="1">
    <source>
        <dbReference type="ARBA" id="ARBA00004141"/>
    </source>
</evidence>
<feature type="transmembrane region" description="Helical" evidence="6">
    <location>
        <begin position="193"/>
        <end position="215"/>
    </location>
</feature>
<accession>E3HES3</accession>
<dbReference type="PATRIC" id="fig|762376.5.peg.3181"/>
<comment type="subcellular location">
    <subcellularLocation>
        <location evidence="1">Membrane</location>
        <topology evidence="1">Multi-pass membrane protein</topology>
    </subcellularLocation>
</comment>
<feature type="domain" description="Major facilitator superfamily (MFS) profile" evidence="7">
    <location>
        <begin position="34"/>
        <end position="440"/>
    </location>
</feature>
<evidence type="ECO:0000313" key="9">
    <source>
        <dbReference type="Proteomes" id="UP000006876"/>
    </source>
</evidence>
<feature type="transmembrane region" description="Helical" evidence="6">
    <location>
        <begin position="68"/>
        <end position="88"/>
    </location>
</feature>
<dbReference type="STRING" id="762376.AXYL_03162"/>
<reference evidence="8 9" key="1">
    <citation type="journal article" date="2011" name="J. Bacteriol.">
        <title>Complete genome sequence of the haloaromatic acid-degrading bacterium Achromobacter xylosoxidans A8.</title>
        <authorList>
            <person name="Strnad H."/>
            <person name="Ridl J."/>
            <person name="Paces J."/>
            <person name="Kolar M."/>
            <person name="Vlcek C."/>
            <person name="Paces V."/>
        </authorList>
    </citation>
    <scope>NUCLEOTIDE SEQUENCE [LARGE SCALE GENOMIC DNA]</scope>
    <source>
        <strain evidence="8 9">A8</strain>
    </source>
</reference>
<sequence length="441" mass="47002">MDAVSPQPLSAPPQDAASAAADPGLMHRKVAWRLIPFLIFLFLLAWIDRVNVGFAKLQMLQDLRFSEAVYGLGAGIFFIGYFIFEVPSNLLLQRIGARKTLARITIMWGLTSMAMAFVTTPTSFYVLRFLLGAFEAGFFPGVMLYLTYWIPASRRGRINGWFMTSFGLAGIVGGPIAGLIMSGMDGVAPLRNWQWLFVLEGIPSVIAGMVVLAYLPDRPQQARWLSAAEKAALTAELDSERLDPAKHASFAQALRLPALWLCTAAYFCIVGGNATLAFWMPSIVRELGVQGTLNIGLLSAIPFILGTAAMVINGMHSDSTRERRLHCAGATLVGALGLSLTGAYIGSPVLAMASLSIAAIGVLGAFPVFWAIPAAFLTGTAAAGGIAFINSVGNLAGFATPFMMGWLKEWTGGVAAGLYVVAGMQLVATAVVALTMRRLAV</sequence>
<evidence type="ECO:0000256" key="6">
    <source>
        <dbReference type="SAM" id="Phobius"/>
    </source>
</evidence>
<feature type="transmembrane region" description="Helical" evidence="6">
    <location>
        <begin position="325"/>
        <end position="345"/>
    </location>
</feature>
<keyword evidence="5 6" id="KW-0472">Membrane</keyword>
<dbReference type="AlphaFoldDB" id="E3HES3"/>
<dbReference type="Pfam" id="PF07690">
    <property type="entry name" value="MFS_1"/>
    <property type="match status" value="1"/>
</dbReference>
<evidence type="ECO:0000256" key="5">
    <source>
        <dbReference type="ARBA" id="ARBA00023136"/>
    </source>
</evidence>
<evidence type="ECO:0000259" key="7">
    <source>
        <dbReference type="PROSITE" id="PS50850"/>
    </source>
</evidence>
<gene>
    <name evidence="8" type="ordered locus">AXYL_03162</name>
</gene>
<feature type="transmembrane region" description="Helical" evidence="6">
    <location>
        <begin position="416"/>
        <end position="436"/>
    </location>
</feature>
<keyword evidence="4 6" id="KW-1133">Transmembrane helix</keyword>
<evidence type="ECO:0000256" key="4">
    <source>
        <dbReference type="ARBA" id="ARBA00022989"/>
    </source>
</evidence>
<dbReference type="GO" id="GO:0022857">
    <property type="term" value="F:transmembrane transporter activity"/>
    <property type="evidence" value="ECO:0007669"/>
    <property type="project" value="InterPro"/>
</dbReference>
<dbReference type="EMBL" id="CP002287">
    <property type="protein sequence ID" value="ADP16482.1"/>
    <property type="molecule type" value="Genomic_DNA"/>
</dbReference>
<dbReference type="PROSITE" id="PS50850">
    <property type="entry name" value="MFS"/>
    <property type="match status" value="1"/>
</dbReference>
<feature type="transmembrane region" description="Helical" evidence="6">
    <location>
        <begin position="292"/>
        <end position="313"/>
    </location>
</feature>
<feature type="transmembrane region" description="Helical" evidence="6">
    <location>
        <begin position="160"/>
        <end position="181"/>
    </location>
</feature>
<dbReference type="SUPFAM" id="SSF103473">
    <property type="entry name" value="MFS general substrate transporter"/>
    <property type="match status" value="1"/>
</dbReference>
<dbReference type="GO" id="GO:0005886">
    <property type="term" value="C:plasma membrane"/>
    <property type="evidence" value="ECO:0007669"/>
    <property type="project" value="TreeGrafter"/>
</dbReference>
<dbReference type="Gene3D" id="1.20.1250.20">
    <property type="entry name" value="MFS general substrate transporter like domains"/>
    <property type="match status" value="2"/>
</dbReference>
<name>E3HES3_ACHXA</name>
<feature type="transmembrane region" description="Helical" evidence="6">
    <location>
        <begin position="384"/>
        <end position="404"/>
    </location>
</feature>